<keyword evidence="1" id="KW-1133">Transmembrane helix</keyword>
<gene>
    <name evidence="2" type="ORF">FE374_17010</name>
</gene>
<feature type="transmembrane region" description="Helical" evidence="1">
    <location>
        <begin position="357"/>
        <end position="383"/>
    </location>
</feature>
<feature type="transmembrane region" description="Helical" evidence="1">
    <location>
        <begin position="494"/>
        <end position="516"/>
    </location>
</feature>
<proteinExistence type="predicted"/>
<name>A0A5B8C8J2_9MICO</name>
<dbReference type="EMBL" id="CP040915">
    <property type="protein sequence ID" value="QDC26808.1"/>
    <property type="molecule type" value="Genomic_DNA"/>
</dbReference>
<dbReference type="GO" id="GO:0009401">
    <property type="term" value="P:phosphoenolpyruvate-dependent sugar phosphotransferase system"/>
    <property type="evidence" value="ECO:0007669"/>
    <property type="project" value="TreeGrafter"/>
</dbReference>
<dbReference type="InterPro" id="IPR050558">
    <property type="entry name" value="PTS_Sugar-Specific_Components"/>
</dbReference>
<dbReference type="GO" id="GO:0005886">
    <property type="term" value="C:plasma membrane"/>
    <property type="evidence" value="ECO:0007669"/>
    <property type="project" value="TreeGrafter"/>
</dbReference>
<dbReference type="OrthoDB" id="6594574at2"/>
<evidence type="ECO:0000313" key="3">
    <source>
        <dbReference type="Proteomes" id="UP000314616"/>
    </source>
</evidence>
<keyword evidence="1" id="KW-0812">Transmembrane</keyword>
<evidence type="ECO:0000256" key="1">
    <source>
        <dbReference type="SAM" id="Phobius"/>
    </source>
</evidence>
<keyword evidence="2" id="KW-0813">Transport</keyword>
<keyword evidence="2" id="KW-0762">Sugar transport</keyword>
<keyword evidence="1" id="KW-0472">Membrane</keyword>
<dbReference type="Proteomes" id="UP000314616">
    <property type="component" value="Chromosome"/>
</dbReference>
<dbReference type="KEGG" id="gyu:FE374_17010"/>
<sequence>MAVVGSTGGNLFSHGGDEPHRLLAEIFRQAEAGGFKVSAVQLVAAGASMDAVKDSTPAQLLTLRDGDGDGVGVGNIEVTVAARGTLAEVNATAAAYDAELARAVAAGEVDALVLVSAAPKGVNAATVGAAVAAGLPAAGTGGSSIAAAQALGLNLVAASGTTGSTSTTRAVSYIAGLARYFGTRYRPVLGSAEAQDATGSPWRRISVRGIMVGSLPAFIALALILAVGKIPGLDALTPVFDALIAGLPVVVAAVAARRVSGLGEVGLVAGVVAGVLSTAGGIIGGLVGGILAGALVAYLLRWTLARRFPVTTANIVAGGLSGLAAGLVVFLALAPLTNALGEGVKDAIEYLVALNPLLAGALAGLVIWPAIMGGVYHAAILPLVLLEMGEKGHSFFGAVDMVSLVMVSLGITLANVVRPRTSGERALAASGAAVNFGFGTFVEASYPFLFADKRVFAVALGSATLGGLVVGATGTEATAYLPAVVAPFVATDTVGMVLAMLVGVVVPFVAVLLINLRPRRAAEA</sequence>
<dbReference type="PANTHER" id="PTHR30175">
    <property type="entry name" value="PHOSPHOTRANSFERASE SYSTEM TRANSPORT PROTEIN"/>
    <property type="match status" value="1"/>
</dbReference>
<protein>
    <submittedName>
        <fullName evidence="2">PTS sugar transporter</fullName>
    </submittedName>
</protein>
<dbReference type="AlphaFoldDB" id="A0A5B8C8J2"/>
<dbReference type="GO" id="GO:0015771">
    <property type="term" value="P:trehalose transport"/>
    <property type="evidence" value="ECO:0007669"/>
    <property type="project" value="TreeGrafter"/>
</dbReference>
<accession>A0A5B8C8J2</accession>
<feature type="transmembrane region" description="Helical" evidence="1">
    <location>
        <begin position="235"/>
        <end position="255"/>
    </location>
</feature>
<feature type="transmembrane region" description="Helical" evidence="1">
    <location>
        <begin position="312"/>
        <end position="337"/>
    </location>
</feature>
<feature type="transmembrane region" description="Helical" evidence="1">
    <location>
        <begin position="455"/>
        <end position="474"/>
    </location>
</feature>
<evidence type="ECO:0000313" key="2">
    <source>
        <dbReference type="EMBL" id="QDC26808.1"/>
    </source>
</evidence>
<organism evidence="2 3">
    <name type="scientific">Georgenia yuyongxinii</name>
    <dbReference type="NCBI Taxonomy" id="2589797"/>
    <lineage>
        <taxon>Bacteria</taxon>
        <taxon>Bacillati</taxon>
        <taxon>Actinomycetota</taxon>
        <taxon>Actinomycetes</taxon>
        <taxon>Micrococcales</taxon>
        <taxon>Bogoriellaceae</taxon>
        <taxon>Georgenia</taxon>
    </lineage>
</organism>
<dbReference type="GO" id="GO:0090589">
    <property type="term" value="F:protein-phosphocysteine-trehalose phosphotransferase system transporter activity"/>
    <property type="evidence" value="ECO:0007669"/>
    <property type="project" value="TreeGrafter"/>
</dbReference>
<feature type="transmembrane region" description="Helical" evidence="1">
    <location>
        <begin position="210"/>
        <end position="228"/>
    </location>
</feature>
<feature type="transmembrane region" description="Helical" evidence="1">
    <location>
        <begin position="267"/>
        <end position="300"/>
    </location>
</feature>
<dbReference type="PANTHER" id="PTHR30175:SF1">
    <property type="entry name" value="PTS SYSTEM ARBUTIN-, CELLOBIOSE-, AND SALICIN-SPECIFIC EIIBC COMPONENT-RELATED"/>
    <property type="match status" value="1"/>
</dbReference>
<reference evidence="2 3" key="1">
    <citation type="submission" date="2019-05" db="EMBL/GenBank/DDBJ databases">
        <title>Georgenia *** sp. nov., and Georgenia *** sp. nov., isolated from the intestinal contents of plateau pika (Ochotona curzoniae) in the Qinghai-Tibet plateau of China.</title>
        <authorList>
            <person name="Tian Z."/>
        </authorList>
    </citation>
    <scope>NUCLEOTIDE SEQUENCE [LARGE SCALE GENOMIC DNA]</scope>
    <source>
        <strain evidence="2 3">Z443</strain>
    </source>
</reference>
<feature type="transmembrane region" description="Helical" evidence="1">
    <location>
        <begin position="395"/>
        <end position="414"/>
    </location>
</feature>